<gene>
    <name evidence="2" type="ORF">Aiant_23620</name>
</gene>
<proteinExistence type="predicted"/>
<feature type="domain" description="RNA polymerase sigma-70 region 2" evidence="1">
    <location>
        <begin position="17"/>
        <end position="81"/>
    </location>
</feature>
<dbReference type="RefSeq" id="WP_189333189.1">
    <property type="nucleotide sequence ID" value="NZ_AP023356.1"/>
</dbReference>
<dbReference type="Proteomes" id="UP000676967">
    <property type="component" value="Chromosome"/>
</dbReference>
<keyword evidence="3" id="KW-1185">Reference proteome</keyword>
<protein>
    <recommendedName>
        <fullName evidence="1">RNA polymerase sigma-70 region 2 domain-containing protein</fullName>
    </recommendedName>
</protein>
<evidence type="ECO:0000313" key="3">
    <source>
        <dbReference type="Proteomes" id="UP000676967"/>
    </source>
</evidence>
<name>A0ABM7LR22_9ACTN</name>
<accession>A0ABM7LR22</accession>
<organism evidence="2 3">
    <name type="scientific">Actinoplanes ianthinogenes</name>
    <dbReference type="NCBI Taxonomy" id="122358"/>
    <lineage>
        <taxon>Bacteria</taxon>
        <taxon>Bacillati</taxon>
        <taxon>Actinomycetota</taxon>
        <taxon>Actinomycetes</taxon>
        <taxon>Micromonosporales</taxon>
        <taxon>Micromonosporaceae</taxon>
        <taxon>Actinoplanes</taxon>
    </lineage>
</organism>
<dbReference type="SUPFAM" id="SSF88946">
    <property type="entry name" value="Sigma2 domain of RNA polymerase sigma factors"/>
    <property type="match status" value="1"/>
</dbReference>
<evidence type="ECO:0000259" key="1">
    <source>
        <dbReference type="Pfam" id="PF04542"/>
    </source>
</evidence>
<dbReference type="EMBL" id="AP023356">
    <property type="protein sequence ID" value="BCJ41705.1"/>
    <property type="molecule type" value="Genomic_DNA"/>
</dbReference>
<evidence type="ECO:0000313" key="2">
    <source>
        <dbReference type="EMBL" id="BCJ41705.1"/>
    </source>
</evidence>
<dbReference type="InterPro" id="IPR007627">
    <property type="entry name" value="RNA_pol_sigma70_r2"/>
</dbReference>
<dbReference type="InterPro" id="IPR013325">
    <property type="entry name" value="RNA_pol_sigma_r2"/>
</dbReference>
<dbReference type="Pfam" id="PF04542">
    <property type="entry name" value="Sigma70_r2"/>
    <property type="match status" value="1"/>
</dbReference>
<sequence>MTVDLTPFAQVDIGQARAWLKGFSRRIAPSTISADDLEAEGLIAMWQAYEKRGNDGRNLDSYLIQAAKWQILQVLDRRKWTGQDKTRAPRGRNSPGHVIHADQVEQLHPDHVMANWDEAAADAAGYCAAELADVRSQVRDALAFLPPSHRDRLFRKFWLDESVPLAGGWWGSPNYGARTRLRAQLAHLQHFAA</sequence>
<reference evidence="2 3" key="1">
    <citation type="submission" date="2020-08" db="EMBL/GenBank/DDBJ databases">
        <title>Whole genome shotgun sequence of Actinoplanes ianthinogenes NBRC 13996.</title>
        <authorList>
            <person name="Komaki H."/>
            <person name="Tamura T."/>
        </authorList>
    </citation>
    <scope>NUCLEOTIDE SEQUENCE [LARGE SCALE GENOMIC DNA]</scope>
    <source>
        <strain evidence="2 3">NBRC 13996</strain>
    </source>
</reference>